<evidence type="ECO:0008006" key="5">
    <source>
        <dbReference type="Google" id="ProtNLM"/>
    </source>
</evidence>
<dbReference type="Pfam" id="PF00436">
    <property type="entry name" value="SSB"/>
    <property type="match status" value="1"/>
</dbReference>
<sequence>MFSASRSMISRASMRHTFDAFLSRSRPLQAVRRTLPKLFLVGRLGREPEVRTTKSEKEYVSYVVATTNYPPPPPSADGTRPDPGTTWHRVLCFNPNMNNYLRTLTRGTRVYVEANLEVRDPQPDAPAGSSASMRQVFLRHEALRVLDRKQQPRDESKEES</sequence>
<dbReference type="Gene3D" id="2.40.50.140">
    <property type="entry name" value="Nucleic acid-binding proteins"/>
    <property type="match status" value="1"/>
</dbReference>
<protein>
    <recommendedName>
        <fullName evidence="5">Nucleic acid-binding protein</fullName>
    </recommendedName>
</protein>
<dbReference type="AlphaFoldDB" id="G4T7B4"/>
<dbReference type="PANTHER" id="PTHR10302:SF0">
    <property type="entry name" value="SINGLE-STRANDED DNA-BINDING PROTEIN, MITOCHONDRIAL"/>
    <property type="match status" value="1"/>
</dbReference>
<dbReference type="InParanoid" id="G4T7B4"/>
<accession>G4T7B4</accession>
<proteinExistence type="predicted"/>
<evidence type="ECO:0000313" key="3">
    <source>
        <dbReference type="EMBL" id="CCA67207.1"/>
    </source>
</evidence>
<evidence type="ECO:0000313" key="4">
    <source>
        <dbReference type="Proteomes" id="UP000007148"/>
    </source>
</evidence>
<dbReference type="GO" id="GO:0003697">
    <property type="term" value="F:single-stranded DNA binding"/>
    <property type="evidence" value="ECO:0007669"/>
    <property type="project" value="InterPro"/>
</dbReference>
<dbReference type="FunCoup" id="G4T7B4">
    <property type="interactions" value="27"/>
</dbReference>
<dbReference type="SUPFAM" id="SSF50249">
    <property type="entry name" value="Nucleic acid-binding proteins"/>
    <property type="match status" value="1"/>
</dbReference>
<dbReference type="STRING" id="1109443.G4T7B4"/>
<name>G4T7B4_SERID</name>
<keyword evidence="1 2" id="KW-0238">DNA-binding</keyword>
<dbReference type="OMA" id="MNNYLRT"/>
<dbReference type="Proteomes" id="UP000007148">
    <property type="component" value="Unassembled WGS sequence"/>
</dbReference>
<dbReference type="PANTHER" id="PTHR10302">
    <property type="entry name" value="SINGLE-STRANDED DNA-BINDING PROTEIN"/>
    <property type="match status" value="1"/>
</dbReference>
<dbReference type="OrthoDB" id="1078367at2759"/>
<dbReference type="InterPro" id="IPR012340">
    <property type="entry name" value="NA-bd_OB-fold"/>
</dbReference>
<dbReference type="InterPro" id="IPR000424">
    <property type="entry name" value="Primosome_PriB/ssb"/>
</dbReference>
<dbReference type="eggNOG" id="ENOG502S0M8">
    <property type="taxonomic scope" value="Eukaryota"/>
</dbReference>
<reference evidence="3 4" key="1">
    <citation type="journal article" date="2011" name="PLoS Pathog.">
        <title>Endophytic Life Strategies Decoded by Genome and Transcriptome Analyses of the Mutualistic Root Symbiont Piriformospora indica.</title>
        <authorList>
            <person name="Zuccaro A."/>
            <person name="Lahrmann U."/>
            <person name="Guldener U."/>
            <person name="Langen G."/>
            <person name="Pfiffi S."/>
            <person name="Biedenkopf D."/>
            <person name="Wong P."/>
            <person name="Samans B."/>
            <person name="Grimm C."/>
            <person name="Basiewicz M."/>
            <person name="Murat C."/>
            <person name="Martin F."/>
            <person name="Kogel K.H."/>
        </authorList>
    </citation>
    <scope>NUCLEOTIDE SEQUENCE [LARGE SCALE GENOMIC DNA]</scope>
    <source>
        <strain evidence="3 4">DSM 11827</strain>
    </source>
</reference>
<dbReference type="CDD" id="cd04496">
    <property type="entry name" value="SSB_OBF"/>
    <property type="match status" value="1"/>
</dbReference>
<evidence type="ECO:0000256" key="2">
    <source>
        <dbReference type="PROSITE-ProRule" id="PRU00252"/>
    </source>
</evidence>
<evidence type="ECO:0000256" key="1">
    <source>
        <dbReference type="ARBA" id="ARBA00023125"/>
    </source>
</evidence>
<organism evidence="3 4">
    <name type="scientific">Serendipita indica (strain DSM 11827)</name>
    <name type="common">Root endophyte fungus</name>
    <name type="synonym">Piriformospora indica</name>
    <dbReference type="NCBI Taxonomy" id="1109443"/>
    <lineage>
        <taxon>Eukaryota</taxon>
        <taxon>Fungi</taxon>
        <taxon>Dikarya</taxon>
        <taxon>Basidiomycota</taxon>
        <taxon>Agaricomycotina</taxon>
        <taxon>Agaricomycetes</taxon>
        <taxon>Sebacinales</taxon>
        <taxon>Serendipitaceae</taxon>
        <taxon>Serendipita</taxon>
    </lineage>
</organism>
<dbReference type="EMBL" id="CAFZ01000011">
    <property type="protein sequence ID" value="CCA67207.1"/>
    <property type="molecule type" value="Genomic_DNA"/>
</dbReference>
<dbReference type="GO" id="GO:0006264">
    <property type="term" value="P:mitochondrial DNA replication"/>
    <property type="evidence" value="ECO:0007669"/>
    <property type="project" value="TreeGrafter"/>
</dbReference>
<keyword evidence="4" id="KW-1185">Reference proteome</keyword>
<dbReference type="PROSITE" id="PS50935">
    <property type="entry name" value="SSB"/>
    <property type="match status" value="1"/>
</dbReference>
<dbReference type="GO" id="GO:0042645">
    <property type="term" value="C:mitochondrial nucleoid"/>
    <property type="evidence" value="ECO:0007669"/>
    <property type="project" value="TreeGrafter"/>
</dbReference>
<dbReference type="HOGENOM" id="CLU_126647_2_0_1"/>
<gene>
    <name evidence="3" type="ORF">PIIN_01040</name>
</gene>
<comment type="caution">
    <text evidence="3">The sequence shown here is derived from an EMBL/GenBank/DDBJ whole genome shotgun (WGS) entry which is preliminary data.</text>
</comment>
<dbReference type="InterPro" id="IPR011344">
    <property type="entry name" value="ssDNA-bd"/>
</dbReference>